<dbReference type="GO" id="GO:0008253">
    <property type="term" value="F:5'-nucleotidase activity"/>
    <property type="evidence" value="ECO:0007669"/>
    <property type="project" value="InterPro"/>
</dbReference>
<dbReference type="SFLD" id="SFLDS00003">
    <property type="entry name" value="Haloacid_Dehalogenase"/>
    <property type="match status" value="1"/>
</dbReference>
<dbReference type="InterPro" id="IPR052550">
    <property type="entry name" value="Pyrimidine_5'-ntase_YjjG"/>
</dbReference>
<protein>
    <submittedName>
        <fullName evidence="1">Noncanonical pyrimidine nucleotidase, YjjG family</fullName>
    </submittedName>
</protein>
<dbReference type="InterPro" id="IPR006439">
    <property type="entry name" value="HAD-SF_hydro_IA"/>
</dbReference>
<dbReference type="Gene3D" id="3.40.50.1000">
    <property type="entry name" value="HAD superfamily/HAD-like"/>
    <property type="match status" value="1"/>
</dbReference>
<dbReference type="InterPro" id="IPR023198">
    <property type="entry name" value="PGP-like_dom2"/>
</dbReference>
<evidence type="ECO:0000313" key="2">
    <source>
        <dbReference type="Proteomes" id="UP000264883"/>
    </source>
</evidence>
<reference evidence="1 2" key="1">
    <citation type="submission" date="2016-08" db="EMBL/GenBank/DDBJ databases">
        <title>Complete Genome Sequence Of The Indigo Reducing Clostridium isatidis DSM15098.</title>
        <authorList>
            <person name="Little G.T."/>
            <person name="Minton N.P."/>
        </authorList>
    </citation>
    <scope>NUCLEOTIDE SEQUENCE [LARGE SCALE GENOMIC DNA]</scope>
    <source>
        <strain evidence="1 2">DSM 15098</strain>
    </source>
</reference>
<dbReference type="Gene3D" id="1.10.150.240">
    <property type="entry name" value="Putative phosphatase, domain 2"/>
    <property type="match status" value="1"/>
</dbReference>
<dbReference type="NCBIfam" id="TIGR02254">
    <property type="entry name" value="YjjG_YfnB"/>
    <property type="match status" value="1"/>
</dbReference>
<dbReference type="PANTHER" id="PTHR47478">
    <property type="match status" value="1"/>
</dbReference>
<accession>A0A343JCN9</accession>
<evidence type="ECO:0000313" key="1">
    <source>
        <dbReference type="EMBL" id="ASW43297.1"/>
    </source>
</evidence>
<dbReference type="EMBL" id="CP016786">
    <property type="protein sequence ID" value="ASW43297.1"/>
    <property type="molecule type" value="Genomic_DNA"/>
</dbReference>
<dbReference type="CDD" id="cd04305">
    <property type="entry name" value="HAD_Neu5Ac-Pase_like"/>
    <property type="match status" value="1"/>
</dbReference>
<dbReference type="SFLD" id="SFLDG01129">
    <property type="entry name" value="C1.5:_HAD__Beta-PGM__Phosphata"/>
    <property type="match status" value="1"/>
</dbReference>
<dbReference type="KEGG" id="cia:BEN51_07310"/>
<dbReference type="NCBIfam" id="TIGR01509">
    <property type="entry name" value="HAD-SF-IA-v3"/>
    <property type="match status" value="1"/>
</dbReference>
<dbReference type="InterPro" id="IPR011951">
    <property type="entry name" value="HAD-SF_hydro_IA_YjjG/PynA"/>
</dbReference>
<dbReference type="AlphaFoldDB" id="A0A343JCN9"/>
<gene>
    <name evidence="1" type="ORF">BEN51_07310</name>
</gene>
<dbReference type="Pfam" id="PF00702">
    <property type="entry name" value="Hydrolase"/>
    <property type="match status" value="1"/>
</dbReference>
<keyword evidence="2" id="KW-1185">Reference proteome</keyword>
<dbReference type="InterPro" id="IPR036412">
    <property type="entry name" value="HAD-like_sf"/>
</dbReference>
<name>A0A343JCN9_9CLOT</name>
<dbReference type="PANTHER" id="PTHR47478:SF1">
    <property type="entry name" value="PYRIMIDINE 5'-NUCLEOTIDASE YJJG"/>
    <property type="match status" value="1"/>
</dbReference>
<sequence>MKYEILIFDADETLFDFRKSEEYAIKNTLIDFNIEYKREEHLTIYRDINDTLWREYEKGNITQKELKIKRFKILSNTLNIKFDENEFAKVYIKYLSNSSFLYKNSLPLVKDLHIDYKLLIITNGLSNVQNNRIKKSPIGKYFEDIIISEEAGFQKPNPQIFEYALRKFNKTDKDKILMIGDSLTSDIKGGINFGIDTCWFNPNKLINETGLNPTYEISDITEVKNILKEA</sequence>
<dbReference type="SUPFAM" id="SSF56784">
    <property type="entry name" value="HAD-like"/>
    <property type="match status" value="1"/>
</dbReference>
<dbReference type="RefSeq" id="WP_119865433.1">
    <property type="nucleotide sequence ID" value="NZ_CP016786.1"/>
</dbReference>
<dbReference type="InterPro" id="IPR023214">
    <property type="entry name" value="HAD_sf"/>
</dbReference>
<dbReference type="Proteomes" id="UP000264883">
    <property type="component" value="Chromosome"/>
</dbReference>
<dbReference type="NCBIfam" id="TIGR01549">
    <property type="entry name" value="HAD-SF-IA-v1"/>
    <property type="match status" value="1"/>
</dbReference>
<dbReference type="OrthoDB" id="9802350at2"/>
<proteinExistence type="predicted"/>
<dbReference type="NCBIfam" id="NF006976">
    <property type="entry name" value="PRK09449.1"/>
    <property type="match status" value="1"/>
</dbReference>
<organism evidence="1 2">
    <name type="scientific">Clostridium isatidis</name>
    <dbReference type="NCBI Taxonomy" id="182773"/>
    <lineage>
        <taxon>Bacteria</taxon>
        <taxon>Bacillati</taxon>
        <taxon>Bacillota</taxon>
        <taxon>Clostridia</taxon>
        <taxon>Eubacteriales</taxon>
        <taxon>Clostridiaceae</taxon>
        <taxon>Clostridium</taxon>
    </lineage>
</organism>